<name>A0A9N9NTC5_9GLOM</name>
<accession>A0A9N9NTC5</accession>
<sequence>LHRQGYRIIEYSEWTYMLKWLSNSEYYRINESDNERIVRRLEYTRYMCKMHGKSYPCDSLKINYFETKYLYTLEKEINIDFSDLNNNCEPPKLTEEWCRIIKSVSISDQISENNQESLQLVSAEHDSSPANIQKDKVIHIEHPRDGANSHIKLNTVTSKRKDK</sequence>
<dbReference type="OrthoDB" id="2424057at2759"/>
<proteinExistence type="predicted"/>
<evidence type="ECO:0000313" key="1">
    <source>
        <dbReference type="EMBL" id="CAG8758555.1"/>
    </source>
</evidence>
<feature type="non-terminal residue" evidence="1">
    <location>
        <position position="163"/>
    </location>
</feature>
<keyword evidence="2" id="KW-1185">Reference proteome</keyword>
<reference evidence="1" key="1">
    <citation type="submission" date="2021-06" db="EMBL/GenBank/DDBJ databases">
        <authorList>
            <person name="Kallberg Y."/>
            <person name="Tangrot J."/>
            <person name="Rosling A."/>
        </authorList>
    </citation>
    <scope>NUCLEOTIDE SEQUENCE</scope>
    <source>
        <strain evidence="1">MA453B</strain>
    </source>
</reference>
<dbReference type="AlphaFoldDB" id="A0A9N9NTC5"/>
<dbReference type="EMBL" id="CAJVPY010016747">
    <property type="protein sequence ID" value="CAG8758555.1"/>
    <property type="molecule type" value="Genomic_DNA"/>
</dbReference>
<gene>
    <name evidence="1" type="ORF">DERYTH_LOCUS17582</name>
</gene>
<comment type="caution">
    <text evidence="1">The sequence shown here is derived from an EMBL/GenBank/DDBJ whole genome shotgun (WGS) entry which is preliminary data.</text>
</comment>
<protein>
    <submittedName>
        <fullName evidence="1">13306_t:CDS:1</fullName>
    </submittedName>
</protein>
<feature type="non-terminal residue" evidence="1">
    <location>
        <position position="1"/>
    </location>
</feature>
<dbReference type="Proteomes" id="UP000789405">
    <property type="component" value="Unassembled WGS sequence"/>
</dbReference>
<evidence type="ECO:0000313" key="2">
    <source>
        <dbReference type="Proteomes" id="UP000789405"/>
    </source>
</evidence>
<organism evidence="1 2">
    <name type="scientific">Dentiscutata erythropus</name>
    <dbReference type="NCBI Taxonomy" id="1348616"/>
    <lineage>
        <taxon>Eukaryota</taxon>
        <taxon>Fungi</taxon>
        <taxon>Fungi incertae sedis</taxon>
        <taxon>Mucoromycota</taxon>
        <taxon>Glomeromycotina</taxon>
        <taxon>Glomeromycetes</taxon>
        <taxon>Diversisporales</taxon>
        <taxon>Gigasporaceae</taxon>
        <taxon>Dentiscutata</taxon>
    </lineage>
</organism>